<keyword evidence="2" id="KW-0812">Transmembrane</keyword>
<evidence type="ECO:0008006" key="4">
    <source>
        <dbReference type="Google" id="ProtNLM"/>
    </source>
</evidence>
<feature type="transmembrane region" description="Helical" evidence="2">
    <location>
        <begin position="155"/>
        <end position="188"/>
    </location>
</feature>
<sequence>MSIELPRTTDDAATARACARRLFAMSFIALFLELLLIRWAPSVVRLVAYYANLLLVSSFLGLGLGALTSSRRWNLFRWFPLLVAGNIGVLLLCRTATLPDSGSEIRFFAVGSTAINYLTLIGVFLTNAVLFIPLGEQIGELFGRLPTLRAYTWDLLGSLTGTLSFGLFSYLYFSPVLGMAGVLIVVLALSARKHWIWSVPTVLVCLGALAWSTPPGAIWSPYYYITVHDPENPSAIVPPPPANLRSMQNPPIYSVSVNQDFYQMHGTIDLERYSPDAPQKRLVRYLRDQYLLPYSLATGRSRVAVLGAGGGMDVEAALLSGARTVDAVDIDPKLIELSRRDNAAGCYDDSRVTVHVNDARAFLQNARPGYDLVVFGFLDSQALFTSMSNLRLDGFTYTVESLRTAYRLLNDDGMLSLSFAVARPWLADKILLMVAEATGTTPIVYMDGGQLIVCASKSKTTIKPSLRFGRFNLVRYNHAQVPKTEPATDDWPFLYLQSKTIPGDYLLVIGAILAISLASIVRLRSEPWGVNDAHFLFLGLGFLLLETKSIGDCSLYFGSTWLVTTIVVAGVLVMVLAANMLATKIRFSLLLYVPLFATLLALYYTPHEFVLSQAFSQRLVWALLVVPLPIFFAGLIFSTTFRGTLTPGALFGANLVGAMIGGFCEYIGMATGNSALMLLVIAAYAASALCQLKGASRPRHIDHPSPSPG</sequence>
<evidence type="ECO:0000256" key="1">
    <source>
        <dbReference type="ARBA" id="ARBA00023115"/>
    </source>
</evidence>
<dbReference type="InterPro" id="IPR029063">
    <property type="entry name" value="SAM-dependent_MTases_sf"/>
</dbReference>
<dbReference type="AlphaFoldDB" id="A0AAU7C6Q4"/>
<feature type="transmembrane region" description="Helical" evidence="2">
    <location>
        <begin position="505"/>
        <end position="523"/>
    </location>
</feature>
<feature type="transmembrane region" description="Helical" evidence="2">
    <location>
        <begin position="47"/>
        <end position="69"/>
    </location>
</feature>
<feature type="transmembrane region" description="Helical" evidence="2">
    <location>
        <begin position="589"/>
        <end position="606"/>
    </location>
</feature>
<feature type="transmembrane region" description="Helical" evidence="2">
    <location>
        <begin position="675"/>
        <end position="692"/>
    </location>
</feature>
<dbReference type="GO" id="GO:0006596">
    <property type="term" value="P:polyamine biosynthetic process"/>
    <property type="evidence" value="ECO:0007669"/>
    <property type="project" value="UniProtKB-KW"/>
</dbReference>
<dbReference type="EMBL" id="CP155447">
    <property type="protein sequence ID" value="XBH01072.1"/>
    <property type="molecule type" value="Genomic_DNA"/>
</dbReference>
<feature type="transmembrane region" description="Helical" evidence="2">
    <location>
        <begin position="114"/>
        <end position="135"/>
    </location>
</feature>
<evidence type="ECO:0000256" key="2">
    <source>
        <dbReference type="SAM" id="Phobius"/>
    </source>
</evidence>
<dbReference type="SUPFAM" id="SSF53335">
    <property type="entry name" value="S-adenosyl-L-methionine-dependent methyltransferases"/>
    <property type="match status" value="1"/>
</dbReference>
<feature type="transmembrane region" description="Helical" evidence="2">
    <location>
        <begin position="195"/>
        <end position="212"/>
    </location>
</feature>
<protein>
    <recommendedName>
        <fullName evidence="4">Spermidine synthase</fullName>
    </recommendedName>
</protein>
<organism evidence="3">
    <name type="scientific">Singulisphaera sp. Ch08</name>
    <dbReference type="NCBI Taxonomy" id="3120278"/>
    <lineage>
        <taxon>Bacteria</taxon>
        <taxon>Pseudomonadati</taxon>
        <taxon>Planctomycetota</taxon>
        <taxon>Planctomycetia</taxon>
        <taxon>Isosphaerales</taxon>
        <taxon>Isosphaeraceae</taxon>
        <taxon>Singulisphaera</taxon>
    </lineage>
</organism>
<dbReference type="PANTHER" id="PTHR43317">
    <property type="entry name" value="THERMOSPERMINE SYNTHASE ACAULIS5"/>
    <property type="match status" value="1"/>
</dbReference>
<proteinExistence type="predicted"/>
<accession>A0AAU7C6Q4</accession>
<keyword evidence="1" id="KW-0620">Polyamine biosynthesis</keyword>
<dbReference type="Pfam" id="PF01564">
    <property type="entry name" value="Spermine_synth"/>
    <property type="match status" value="1"/>
</dbReference>
<feature type="transmembrane region" description="Helical" evidence="2">
    <location>
        <begin position="618"/>
        <end position="637"/>
    </location>
</feature>
<dbReference type="RefSeq" id="WP_406693759.1">
    <property type="nucleotide sequence ID" value="NZ_CP155447.1"/>
</dbReference>
<name>A0AAU7C6Q4_9BACT</name>
<keyword evidence="2" id="KW-1133">Transmembrane helix</keyword>
<dbReference type="Gene3D" id="3.40.50.150">
    <property type="entry name" value="Vaccinia Virus protein VP39"/>
    <property type="match status" value="1"/>
</dbReference>
<dbReference type="PANTHER" id="PTHR43317:SF1">
    <property type="entry name" value="THERMOSPERMINE SYNTHASE ACAULIS5"/>
    <property type="match status" value="1"/>
</dbReference>
<dbReference type="CDD" id="cd02440">
    <property type="entry name" value="AdoMet_MTases"/>
    <property type="match status" value="1"/>
</dbReference>
<evidence type="ECO:0000313" key="3">
    <source>
        <dbReference type="EMBL" id="XBH01072.1"/>
    </source>
</evidence>
<feature type="transmembrane region" description="Helical" evidence="2">
    <location>
        <begin position="649"/>
        <end position="669"/>
    </location>
</feature>
<keyword evidence="2" id="KW-0472">Membrane</keyword>
<gene>
    <name evidence="3" type="ORF">V5E97_22240</name>
</gene>
<feature type="transmembrane region" description="Helical" evidence="2">
    <location>
        <begin position="22"/>
        <end position="40"/>
    </location>
</feature>
<feature type="transmembrane region" description="Helical" evidence="2">
    <location>
        <begin position="563"/>
        <end position="582"/>
    </location>
</feature>
<reference evidence="3" key="1">
    <citation type="submission" date="2024-05" db="EMBL/GenBank/DDBJ databases">
        <title>Planctomycetes of the genus Singulisphaera possess chitinolytic capabilities.</title>
        <authorList>
            <person name="Ivanova A."/>
        </authorList>
    </citation>
    <scope>NUCLEOTIDE SEQUENCE</scope>
    <source>
        <strain evidence="3">Ch08T</strain>
    </source>
</reference>